<keyword evidence="2" id="KW-1185">Reference proteome</keyword>
<sequence>MRNLINQLTYMQRIFFKELLTQCHCHTQRQLKILKKNKMFQNCHRYYFFYSNNCDPLVFCPVTLSSCCIRCFKTVIDITFFIQTISLETRFFTGPYPFSSKFTQSMAEGYDIINRKINSIVNLMLISA</sequence>
<name>A0A3M7QLL3_BRAPC</name>
<proteinExistence type="predicted"/>
<accession>A0A3M7QLL3</accession>
<reference evidence="1 2" key="1">
    <citation type="journal article" date="2018" name="Sci. Rep.">
        <title>Genomic signatures of local adaptation to the degree of environmental predictability in rotifers.</title>
        <authorList>
            <person name="Franch-Gras L."/>
            <person name="Hahn C."/>
            <person name="Garcia-Roger E.M."/>
            <person name="Carmona M.J."/>
            <person name="Serra M."/>
            <person name="Gomez A."/>
        </authorList>
    </citation>
    <scope>NUCLEOTIDE SEQUENCE [LARGE SCALE GENOMIC DNA]</scope>
    <source>
        <strain evidence="1">HYR1</strain>
    </source>
</reference>
<protein>
    <submittedName>
        <fullName evidence="1">Uncharacterized protein</fullName>
    </submittedName>
</protein>
<comment type="caution">
    <text evidence="1">The sequence shown here is derived from an EMBL/GenBank/DDBJ whole genome shotgun (WGS) entry which is preliminary data.</text>
</comment>
<dbReference type="Proteomes" id="UP000276133">
    <property type="component" value="Unassembled WGS sequence"/>
</dbReference>
<evidence type="ECO:0000313" key="1">
    <source>
        <dbReference type="EMBL" id="RNA11931.1"/>
    </source>
</evidence>
<evidence type="ECO:0000313" key="2">
    <source>
        <dbReference type="Proteomes" id="UP000276133"/>
    </source>
</evidence>
<dbReference type="EMBL" id="REGN01005811">
    <property type="protein sequence ID" value="RNA11931.1"/>
    <property type="molecule type" value="Genomic_DNA"/>
</dbReference>
<organism evidence="1 2">
    <name type="scientific">Brachionus plicatilis</name>
    <name type="common">Marine rotifer</name>
    <name type="synonym">Brachionus muelleri</name>
    <dbReference type="NCBI Taxonomy" id="10195"/>
    <lineage>
        <taxon>Eukaryota</taxon>
        <taxon>Metazoa</taxon>
        <taxon>Spiralia</taxon>
        <taxon>Gnathifera</taxon>
        <taxon>Rotifera</taxon>
        <taxon>Eurotatoria</taxon>
        <taxon>Monogononta</taxon>
        <taxon>Pseudotrocha</taxon>
        <taxon>Ploima</taxon>
        <taxon>Brachionidae</taxon>
        <taxon>Brachionus</taxon>
    </lineage>
</organism>
<gene>
    <name evidence="1" type="ORF">BpHYR1_032482</name>
</gene>
<dbReference type="AlphaFoldDB" id="A0A3M7QLL3"/>